<dbReference type="EMBL" id="JANRHA010000001">
    <property type="protein sequence ID" value="MDG3013572.1"/>
    <property type="molecule type" value="Genomic_DNA"/>
</dbReference>
<accession>A0A9X4LZU1</accession>
<evidence type="ECO:0000313" key="2">
    <source>
        <dbReference type="Proteomes" id="UP001152755"/>
    </source>
</evidence>
<reference evidence="1" key="1">
    <citation type="submission" date="2022-08" db="EMBL/GenBank/DDBJ databases">
        <title>Genome analysis of Corynebacteriales strain.</title>
        <authorList>
            <person name="Lee S.D."/>
        </authorList>
    </citation>
    <scope>NUCLEOTIDE SEQUENCE</scope>
    <source>
        <strain evidence="1">D3-21</strain>
    </source>
</reference>
<gene>
    <name evidence="1" type="ORF">NVS88_03250</name>
</gene>
<protein>
    <submittedName>
        <fullName evidence="1">Uncharacterized protein</fullName>
    </submittedName>
</protein>
<name>A0A9X4LZU1_9ACTN</name>
<dbReference type="Proteomes" id="UP001152755">
    <property type="component" value="Unassembled WGS sequence"/>
</dbReference>
<sequence length="117" mass="13054">MFEADIAGYLAEHIDDRIERRRLNGTNDRGDLTGLKVHGLRVVVECKNYGGRVEIKPWLDEAEIERGNDHADIALVVAKRRLTTKPGDQVVLMTIDDFVALVTGQRPGTGIEDRADD</sequence>
<keyword evidence="2" id="KW-1185">Reference proteome</keyword>
<proteinExistence type="predicted"/>
<evidence type="ECO:0000313" key="1">
    <source>
        <dbReference type="EMBL" id="MDG3013572.1"/>
    </source>
</evidence>
<organism evidence="1 2">
    <name type="scientific">Speluncibacter jeojiensis</name>
    <dbReference type="NCBI Taxonomy" id="2710754"/>
    <lineage>
        <taxon>Bacteria</taxon>
        <taxon>Bacillati</taxon>
        <taxon>Actinomycetota</taxon>
        <taxon>Actinomycetes</taxon>
        <taxon>Mycobacteriales</taxon>
        <taxon>Speluncibacteraceae</taxon>
        <taxon>Speluncibacter</taxon>
    </lineage>
</organism>
<dbReference type="RefSeq" id="WP_332519156.1">
    <property type="nucleotide sequence ID" value="NZ_JANRHA010000001.1"/>
</dbReference>
<comment type="caution">
    <text evidence="1">The sequence shown here is derived from an EMBL/GenBank/DDBJ whole genome shotgun (WGS) entry which is preliminary data.</text>
</comment>
<dbReference type="AlphaFoldDB" id="A0A9X4LZU1"/>